<keyword evidence="1" id="KW-1133">Transmembrane helix</keyword>
<accession>A0A4Z0W857</accession>
<feature type="transmembrane region" description="Helical" evidence="1">
    <location>
        <begin position="12"/>
        <end position="34"/>
    </location>
</feature>
<dbReference type="Proteomes" id="UP000297475">
    <property type="component" value="Unassembled WGS sequence"/>
</dbReference>
<proteinExistence type="predicted"/>
<keyword evidence="3" id="KW-1185">Reference proteome</keyword>
<evidence type="ECO:0000313" key="2">
    <source>
        <dbReference type="EMBL" id="TGG91133.1"/>
    </source>
</evidence>
<reference evidence="2 3" key="1">
    <citation type="submission" date="2019-04" db="EMBL/GenBank/DDBJ databases">
        <title>Natronospirillum operosus gen. nov., sp. nov., a haloalkaliphilic satellite isolated from decaying biomass of laboratory culture of cyanobacterium Geitlerinema sp. and proposal of Natronospirillaceae fam. nov. and Saccharospirillaceae fam. nov.</title>
        <authorList>
            <person name="Kevbrin V."/>
            <person name="Boltyanskaya Y."/>
            <person name="Koziaeva V."/>
            <person name="Grouzdev D.S."/>
            <person name="Park M."/>
            <person name="Cho J."/>
        </authorList>
    </citation>
    <scope>NUCLEOTIDE SEQUENCE [LARGE SCALE GENOMIC DNA]</scope>
    <source>
        <strain evidence="2 3">G-116</strain>
    </source>
</reference>
<evidence type="ECO:0000313" key="3">
    <source>
        <dbReference type="Proteomes" id="UP000297475"/>
    </source>
</evidence>
<keyword evidence="1" id="KW-0472">Membrane</keyword>
<dbReference type="EMBL" id="SRMF01000010">
    <property type="protein sequence ID" value="TGG91133.1"/>
    <property type="molecule type" value="Genomic_DNA"/>
</dbReference>
<dbReference type="RefSeq" id="WP_135484555.1">
    <property type="nucleotide sequence ID" value="NZ_SRMF01000010.1"/>
</dbReference>
<dbReference type="AlphaFoldDB" id="A0A4Z0W857"/>
<sequence>MTNKDSSAMTRYLTAILNTLAIAIFTSLVGALALKADTDRYGVDCTTSPDHEEHVQIDIESETVYVGDCELPIENLNYQGISDITDKTTYIWNSIGRHVDLRPQLLSGRFSIMDYFILTGNLESIEILFELGYRPDQGDTLSLELLLRSLSWFDSGFLETETQRSDYAAMMEILIDNYSDIDFEYHEVTFIESFIMSFCSTRKYEDGDLSKLTLSQINPEIDIGRNQNIDKIKALVELDLYDSDCVSQLNEYFRINY</sequence>
<keyword evidence="1" id="KW-0812">Transmembrane</keyword>
<organism evidence="2 3">
    <name type="scientific">Natronospirillum operosum</name>
    <dbReference type="NCBI Taxonomy" id="2759953"/>
    <lineage>
        <taxon>Bacteria</taxon>
        <taxon>Pseudomonadati</taxon>
        <taxon>Pseudomonadota</taxon>
        <taxon>Gammaproteobacteria</taxon>
        <taxon>Oceanospirillales</taxon>
        <taxon>Natronospirillaceae</taxon>
        <taxon>Natronospirillum</taxon>
    </lineage>
</organism>
<gene>
    <name evidence="2" type="ORF">E4656_17235</name>
</gene>
<protein>
    <submittedName>
        <fullName evidence="2">Uncharacterized protein</fullName>
    </submittedName>
</protein>
<evidence type="ECO:0000256" key="1">
    <source>
        <dbReference type="SAM" id="Phobius"/>
    </source>
</evidence>
<comment type="caution">
    <text evidence="2">The sequence shown here is derived from an EMBL/GenBank/DDBJ whole genome shotgun (WGS) entry which is preliminary data.</text>
</comment>
<name>A0A4Z0W857_9GAMM</name>